<dbReference type="Proteomes" id="UP001062846">
    <property type="component" value="Chromosome 12"/>
</dbReference>
<keyword evidence="2" id="KW-1185">Reference proteome</keyword>
<comment type="caution">
    <text evidence="1">The sequence shown here is derived from an EMBL/GenBank/DDBJ whole genome shotgun (WGS) entry which is preliminary data.</text>
</comment>
<proteinExistence type="predicted"/>
<name>A0ACC0LIJ1_RHOML</name>
<protein>
    <submittedName>
        <fullName evidence="1">Uncharacterized protein</fullName>
    </submittedName>
</protein>
<evidence type="ECO:0000313" key="1">
    <source>
        <dbReference type="EMBL" id="KAI8528435.1"/>
    </source>
</evidence>
<organism evidence="1 2">
    <name type="scientific">Rhododendron molle</name>
    <name type="common">Chinese azalea</name>
    <name type="synonym">Azalea mollis</name>
    <dbReference type="NCBI Taxonomy" id="49168"/>
    <lineage>
        <taxon>Eukaryota</taxon>
        <taxon>Viridiplantae</taxon>
        <taxon>Streptophyta</taxon>
        <taxon>Embryophyta</taxon>
        <taxon>Tracheophyta</taxon>
        <taxon>Spermatophyta</taxon>
        <taxon>Magnoliopsida</taxon>
        <taxon>eudicotyledons</taxon>
        <taxon>Gunneridae</taxon>
        <taxon>Pentapetalae</taxon>
        <taxon>asterids</taxon>
        <taxon>Ericales</taxon>
        <taxon>Ericaceae</taxon>
        <taxon>Ericoideae</taxon>
        <taxon>Rhodoreae</taxon>
        <taxon>Rhododendron</taxon>
    </lineage>
</organism>
<gene>
    <name evidence="1" type="ORF">RHMOL_Rhmol12G0148500</name>
</gene>
<accession>A0ACC0LIJ1</accession>
<sequence>MRLEVMAKEAKNALILRSSGIVNANGFDNSASVFSKRGDACRSFASPGFQFGNSKKLHRFNMWKRSYIRTCAAIYHDLGQHCKINSFCSGIAALTIIRQMVPDDFRSYWVFLGSRNSDQKSLMPR</sequence>
<evidence type="ECO:0000313" key="2">
    <source>
        <dbReference type="Proteomes" id="UP001062846"/>
    </source>
</evidence>
<dbReference type="EMBL" id="CM046399">
    <property type="protein sequence ID" value="KAI8528435.1"/>
    <property type="molecule type" value="Genomic_DNA"/>
</dbReference>
<reference evidence="1" key="1">
    <citation type="submission" date="2022-02" db="EMBL/GenBank/DDBJ databases">
        <title>Plant Genome Project.</title>
        <authorList>
            <person name="Zhang R.-G."/>
        </authorList>
    </citation>
    <scope>NUCLEOTIDE SEQUENCE</scope>
    <source>
        <strain evidence="1">AT1</strain>
    </source>
</reference>